<dbReference type="GO" id="GO:0008270">
    <property type="term" value="F:zinc ion binding"/>
    <property type="evidence" value="ECO:0007669"/>
    <property type="project" value="UniProtKB-KW"/>
</dbReference>
<evidence type="ECO:0000256" key="5">
    <source>
        <dbReference type="ARBA" id="ARBA00022833"/>
    </source>
</evidence>
<sequence>MARLDSPSLEDSPLSSMDSSEDEYPDNEDAPDLDVSMDDAPPTKRQKLIIGSAASSAIIKEHSAEPDPFENMSDVSEDTDGDVPNSPINARQDEEDYQEQVTICAWEACKAGDQGDMDKLVEHIHNEHIDTRAKKYTCEWIGCSRKGMAHASGYALKAHMRSHTREKPFYCYLPECDRAFTRSDALAKHMRTVHQTEDLRPSDPVSKAHQSAGAVPGKTGKITKIVLKTPQSYSATHEDAGDDSSAKDDLSEDMFTPITEEAGFTREEIAMPIERLAKLCKLQVKWAEQEGESIREECQAWEQIYKNEFEEKEALFEQMVQVEQAWHQRRKAIVTGAANVRVSPEMLTAGISGDTQTIDTAEEA</sequence>
<evidence type="ECO:0000313" key="11">
    <source>
        <dbReference type="Proteomes" id="UP001321749"/>
    </source>
</evidence>
<feature type="compositionally biased region" description="Low complexity" evidence="8">
    <location>
        <begin position="1"/>
        <end position="18"/>
    </location>
</feature>
<dbReference type="AlphaFoldDB" id="A0AAV9H9F8"/>
<keyword evidence="11" id="KW-1185">Reference proteome</keyword>
<dbReference type="InterPro" id="IPR013087">
    <property type="entry name" value="Znf_C2H2_type"/>
</dbReference>
<comment type="subcellular location">
    <subcellularLocation>
        <location evidence="1">Nucleus</location>
    </subcellularLocation>
</comment>
<reference evidence="10" key="2">
    <citation type="submission" date="2023-06" db="EMBL/GenBank/DDBJ databases">
        <authorList>
            <consortium name="Lawrence Berkeley National Laboratory"/>
            <person name="Mondo S.J."/>
            <person name="Hensen N."/>
            <person name="Bonometti L."/>
            <person name="Westerberg I."/>
            <person name="Brannstrom I.O."/>
            <person name="Guillou S."/>
            <person name="Cros-Aarteil S."/>
            <person name="Calhoun S."/>
            <person name="Haridas S."/>
            <person name="Kuo A."/>
            <person name="Pangilinan J."/>
            <person name="Riley R."/>
            <person name="Labutti K."/>
            <person name="Andreopoulos B."/>
            <person name="Lipzen A."/>
            <person name="Chen C."/>
            <person name="Yanf M."/>
            <person name="Daum C."/>
            <person name="Ng V."/>
            <person name="Clum A."/>
            <person name="Steindorff A."/>
            <person name="Ohm R."/>
            <person name="Martin F."/>
            <person name="Silar P."/>
            <person name="Natvig D."/>
            <person name="Lalanne C."/>
            <person name="Gautier V."/>
            <person name="Ament-Velasquez S.L."/>
            <person name="Kruys A."/>
            <person name="Hutchinson M.I."/>
            <person name="Powell A.J."/>
            <person name="Barry K."/>
            <person name="Miller A.N."/>
            <person name="Grigoriev I.V."/>
            <person name="Debuchy R."/>
            <person name="Gladieux P."/>
            <person name="Thoren M.H."/>
            <person name="Johannesson H."/>
        </authorList>
    </citation>
    <scope>NUCLEOTIDE SEQUENCE</scope>
    <source>
        <strain evidence="10">PSN324</strain>
    </source>
</reference>
<protein>
    <recommendedName>
        <fullName evidence="9">C2H2-type domain-containing protein</fullName>
    </recommendedName>
</protein>
<dbReference type="FunFam" id="3.30.160.60:FF:000031">
    <property type="entry name" value="GLI family zinc finger 3"/>
    <property type="match status" value="1"/>
</dbReference>
<feature type="compositionally biased region" description="Acidic residues" evidence="8">
    <location>
        <begin position="19"/>
        <end position="37"/>
    </location>
</feature>
<organism evidence="10 11">
    <name type="scientific">Cladorrhinum samala</name>
    <dbReference type="NCBI Taxonomy" id="585594"/>
    <lineage>
        <taxon>Eukaryota</taxon>
        <taxon>Fungi</taxon>
        <taxon>Dikarya</taxon>
        <taxon>Ascomycota</taxon>
        <taxon>Pezizomycotina</taxon>
        <taxon>Sordariomycetes</taxon>
        <taxon>Sordariomycetidae</taxon>
        <taxon>Sordariales</taxon>
        <taxon>Podosporaceae</taxon>
        <taxon>Cladorrhinum</taxon>
    </lineage>
</organism>
<dbReference type="SMART" id="SM00355">
    <property type="entry name" value="ZnF_C2H2"/>
    <property type="match status" value="2"/>
</dbReference>
<evidence type="ECO:0000256" key="8">
    <source>
        <dbReference type="SAM" id="MobiDB-lite"/>
    </source>
</evidence>
<dbReference type="GO" id="GO:0000981">
    <property type="term" value="F:DNA-binding transcription factor activity, RNA polymerase II-specific"/>
    <property type="evidence" value="ECO:0007669"/>
    <property type="project" value="TreeGrafter"/>
</dbReference>
<keyword evidence="3" id="KW-0677">Repeat</keyword>
<keyword evidence="5" id="KW-0862">Zinc</keyword>
<dbReference type="PANTHER" id="PTHR45718">
    <property type="entry name" value="TRANSCRIPTIONAL ACTIVATOR CUBITUS INTERRUPTUS"/>
    <property type="match status" value="1"/>
</dbReference>
<dbReference type="Proteomes" id="UP001321749">
    <property type="component" value="Unassembled WGS sequence"/>
</dbReference>
<dbReference type="PANTHER" id="PTHR45718:SF4">
    <property type="entry name" value="TRANSCRIPTIONAL ACTIVATOR CUBITUS INTERRUPTUS"/>
    <property type="match status" value="1"/>
</dbReference>
<dbReference type="PROSITE" id="PS00028">
    <property type="entry name" value="ZINC_FINGER_C2H2_1"/>
    <property type="match status" value="1"/>
</dbReference>
<gene>
    <name evidence="10" type="ORF">QBC42DRAFT_46433</name>
</gene>
<evidence type="ECO:0000259" key="9">
    <source>
        <dbReference type="PROSITE" id="PS50157"/>
    </source>
</evidence>
<evidence type="ECO:0000256" key="1">
    <source>
        <dbReference type="ARBA" id="ARBA00004123"/>
    </source>
</evidence>
<evidence type="ECO:0000256" key="7">
    <source>
        <dbReference type="PROSITE-ProRule" id="PRU00042"/>
    </source>
</evidence>
<comment type="caution">
    <text evidence="10">The sequence shown here is derived from an EMBL/GenBank/DDBJ whole genome shotgun (WGS) entry which is preliminary data.</text>
</comment>
<feature type="region of interest" description="Disordered" evidence="8">
    <location>
        <begin position="1"/>
        <end position="82"/>
    </location>
</feature>
<evidence type="ECO:0000256" key="2">
    <source>
        <dbReference type="ARBA" id="ARBA00022723"/>
    </source>
</evidence>
<proteinExistence type="predicted"/>
<feature type="domain" description="C2H2-type" evidence="9">
    <location>
        <begin position="169"/>
        <end position="199"/>
    </location>
</feature>
<accession>A0AAV9H9F8</accession>
<dbReference type="InterPro" id="IPR043359">
    <property type="entry name" value="GLI-like"/>
</dbReference>
<dbReference type="GO" id="GO:0005634">
    <property type="term" value="C:nucleus"/>
    <property type="evidence" value="ECO:0007669"/>
    <property type="project" value="UniProtKB-SubCell"/>
</dbReference>
<reference evidence="10" key="1">
    <citation type="journal article" date="2023" name="Mol. Phylogenet. Evol.">
        <title>Genome-scale phylogeny and comparative genomics of the fungal order Sordariales.</title>
        <authorList>
            <person name="Hensen N."/>
            <person name="Bonometti L."/>
            <person name="Westerberg I."/>
            <person name="Brannstrom I.O."/>
            <person name="Guillou S."/>
            <person name="Cros-Aarteil S."/>
            <person name="Calhoun S."/>
            <person name="Haridas S."/>
            <person name="Kuo A."/>
            <person name="Mondo S."/>
            <person name="Pangilinan J."/>
            <person name="Riley R."/>
            <person name="LaButti K."/>
            <person name="Andreopoulos B."/>
            <person name="Lipzen A."/>
            <person name="Chen C."/>
            <person name="Yan M."/>
            <person name="Daum C."/>
            <person name="Ng V."/>
            <person name="Clum A."/>
            <person name="Steindorff A."/>
            <person name="Ohm R.A."/>
            <person name="Martin F."/>
            <person name="Silar P."/>
            <person name="Natvig D.O."/>
            <person name="Lalanne C."/>
            <person name="Gautier V."/>
            <person name="Ament-Velasquez S.L."/>
            <person name="Kruys A."/>
            <person name="Hutchinson M.I."/>
            <person name="Powell A.J."/>
            <person name="Barry K."/>
            <person name="Miller A.N."/>
            <person name="Grigoriev I.V."/>
            <person name="Debuchy R."/>
            <person name="Gladieux P."/>
            <person name="Hiltunen Thoren M."/>
            <person name="Johannesson H."/>
        </authorList>
    </citation>
    <scope>NUCLEOTIDE SEQUENCE</scope>
    <source>
        <strain evidence="10">PSN324</strain>
    </source>
</reference>
<feature type="region of interest" description="Disordered" evidence="8">
    <location>
        <begin position="194"/>
        <end position="215"/>
    </location>
</feature>
<evidence type="ECO:0000256" key="4">
    <source>
        <dbReference type="ARBA" id="ARBA00022771"/>
    </source>
</evidence>
<evidence type="ECO:0000313" key="10">
    <source>
        <dbReference type="EMBL" id="KAK4457088.1"/>
    </source>
</evidence>
<feature type="domain" description="C2H2-type" evidence="9">
    <location>
        <begin position="136"/>
        <end position="168"/>
    </location>
</feature>
<keyword evidence="6" id="KW-0539">Nucleus</keyword>
<dbReference type="GO" id="GO:0000978">
    <property type="term" value="F:RNA polymerase II cis-regulatory region sequence-specific DNA binding"/>
    <property type="evidence" value="ECO:0007669"/>
    <property type="project" value="TreeGrafter"/>
</dbReference>
<dbReference type="InterPro" id="IPR036236">
    <property type="entry name" value="Znf_C2H2_sf"/>
</dbReference>
<dbReference type="FunFam" id="3.30.160.60:FF:000201">
    <property type="entry name" value="C2H2 finger domain protein (Gli3)"/>
    <property type="match status" value="1"/>
</dbReference>
<evidence type="ECO:0000256" key="6">
    <source>
        <dbReference type="ARBA" id="ARBA00023242"/>
    </source>
</evidence>
<feature type="compositionally biased region" description="Low complexity" evidence="8">
    <location>
        <begin position="49"/>
        <end position="58"/>
    </location>
</feature>
<keyword evidence="2" id="KW-0479">Metal-binding</keyword>
<dbReference type="EMBL" id="MU865137">
    <property type="protein sequence ID" value="KAK4457088.1"/>
    <property type="molecule type" value="Genomic_DNA"/>
</dbReference>
<name>A0AAV9H9F8_9PEZI</name>
<dbReference type="SUPFAM" id="SSF57667">
    <property type="entry name" value="beta-beta-alpha zinc fingers"/>
    <property type="match status" value="1"/>
</dbReference>
<dbReference type="Gene3D" id="3.30.160.60">
    <property type="entry name" value="Classic Zinc Finger"/>
    <property type="match status" value="2"/>
</dbReference>
<keyword evidence="4 7" id="KW-0863">Zinc-finger</keyword>
<dbReference type="PROSITE" id="PS50157">
    <property type="entry name" value="ZINC_FINGER_C2H2_2"/>
    <property type="match status" value="2"/>
</dbReference>
<evidence type="ECO:0000256" key="3">
    <source>
        <dbReference type="ARBA" id="ARBA00022737"/>
    </source>
</evidence>